<evidence type="ECO:0000313" key="4">
    <source>
        <dbReference type="Proteomes" id="UP000266376"/>
    </source>
</evidence>
<feature type="transmembrane region" description="Helical" evidence="2">
    <location>
        <begin position="37"/>
        <end position="58"/>
    </location>
</feature>
<evidence type="ECO:0000256" key="2">
    <source>
        <dbReference type="SAM" id="Phobius"/>
    </source>
</evidence>
<evidence type="ECO:0008006" key="5">
    <source>
        <dbReference type="Google" id="ProtNLM"/>
    </source>
</evidence>
<dbReference type="Pfam" id="PF06541">
    <property type="entry name" value="ABC_trans_CmpB"/>
    <property type="match status" value="1"/>
</dbReference>
<dbReference type="Gene3D" id="1.20.5.1230">
    <property type="entry name" value="Apolipoprotein A-I"/>
    <property type="match status" value="1"/>
</dbReference>
<sequence length="342" mass="39309">MQIYYLMLYFFVYGFLGWCTEVAYATTKQRKFVNRGFLNGPICPIYGVGVTVVVYFLTPYKDNLILLYVLSTVLVTVLEGLTGYLMDKIFHHKWWDYTNQPLNIGGYVCLIFSLVWGVACVLSVRVIHPVIHKILTFIPHTLGLVMLAVLEICIFVDLYVTAAGILKLNHQLEAMAKIAAELHEISDKLGENIHEGMMDTMEATEERRKKLEAATAESRKKLEAATEEGRRKLENVTEESRRKLESATEEGRRKLEAATEGSRRKLSEGRTRIGGTADEARQQLQARSEELRKKYEELAGQGGAVSRRLMKAFPRMESRQYKETFNELREKLRLKEKMKRKK</sequence>
<protein>
    <recommendedName>
        <fullName evidence="5">Apolipoprotein A1/A4/E domain protein</fullName>
    </recommendedName>
</protein>
<name>A0A395XQN8_9FIRM</name>
<dbReference type="Proteomes" id="UP000266376">
    <property type="component" value="Unassembled WGS sequence"/>
</dbReference>
<keyword evidence="2" id="KW-0812">Transmembrane</keyword>
<feature type="transmembrane region" description="Helical" evidence="2">
    <location>
        <begin position="107"/>
        <end position="131"/>
    </location>
</feature>
<reference evidence="3 4" key="1">
    <citation type="submission" date="2018-08" db="EMBL/GenBank/DDBJ databases">
        <title>A genome reference for cultivated species of the human gut microbiota.</title>
        <authorList>
            <person name="Zou Y."/>
            <person name="Xue W."/>
            <person name="Luo G."/>
        </authorList>
    </citation>
    <scope>NUCLEOTIDE SEQUENCE [LARGE SCALE GENOMIC DNA]</scope>
    <source>
        <strain evidence="3 4">AF12-11</strain>
    </source>
</reference>
<comment type="caution">
    <text evidence="3">The sequence shown here is derived from an EMBL/GenBank/DDBJ whole genome shotgun (WGS) entry which is preliminary data.</text>
</comment>
<feature type="transmembrane region" description="Helical" evidence="2">
    <location>
        <begin position="6"/>
        <end position="25"/>
    </location>
</feature>
<keyword evidence="2" id="KW-1133">Transmembrane helix</keyword>
<evidence type="ECO:0000313" key="3">
    <source>
        <dbReference type="EMBL" id="RGW55877.1"/>
    </source>
</evidence>
<dbReference type="InterPro" id="IPR010540">
    <property type="entry name" value="CmpB_TMEM229"/>
</dbReference>
<gene>
    <name evidence="3" type="ORF">DWV67_00100</name>
</gene>
<keyword evidence="2" id="KW-0472">Membrane</keyword>
<feature type="transmembrane region" description="Helical" evidence="2">
    <location>
        <begin position="64"/>
        <end position="86"/>
    </location>
</feature>
<feature type="compositionally biased region" description="Basic and acidic residues" evidence="1">
    <location>
        <begin position="204"/>
        <end position="271"/>
    </location>
</feature>
<evidence type="ECO:0000256" key="1">
    <source>
        <dbReference type="SAM" id="MobiDB-lite"/>
    </source>
</evidence>
<feature type="region of interest" description="Disordered" evidence="1">
    <location>
        <begin position="202"/>
        <end position="280"/>
    </location>
</feature>
<organism evidence="3 4">
    <name type="scientific">Dorea formicigenerans</name>
    <dbReference type="NCBI Taxonomy" id="39486"/>
    <lineage>
        <taxon>Bacteria</taxon>
        <taxon>Bacillati</taxon>
        <taxon>Bacillota</taxon>
        <taxon>Clostridia</taxon>
        <taxon>Lachnospirales</taxon>
        <taxon>Lachnospiraceae</taxon>
        <taxon>Dorea</taxon>
    </lineage>
</organism>
<dbReference type="SUPFAM" id="SSF58113">
    <property type="entry name" value="Apolipoprotein A-I"/>
    <property type="match status" value="1"/>
</dbReference>
<dbReference type="AlphaFoldDB" id="A0A395XQN8"/>
<dbReference type="EMBL" id="QSAJ01000001">
    <property type="protein sequence ID" value="RGW55877.1"/>
    <property type="molecule type" value="Genomic_DNA"/>
</dbReference>
<proteinExistence type="predicted"/>
<feature type="transmembrane region" description="Helical" evidence="2">
    <location>
        <begin position="137"/>
        <end position="160"/>
    </location>
</feature>
<accession>A0A395XQN8</accession>